<dbReference type="AlphaFoldDB" id="A0A1I7V6A0"/>
<dbReference type="InterPro" id="IPR001584">
    <property type="entry name" value="Integrase_cat-core"/>
</dbReference>
<keyword evidence="2" id="KW-1185">Reference proteome</keyword>
<dbReference type="InterPro" id="IPR036397">
    <property type="entry name" value="RNaseH_sf"/>
</dbReference>
<reference evidence="3" key="2">
    <citation type="submission" date="2016-11" db="UniProtKB">
        <authorList>
            <consortium name="WormBaseParasite"/>
        </authorList>
    </citation>
    <scope>IDENTIFICATION</scope>
</reference>
<evidence type="ECO:0000313" key="3">
    <source>
        <dbReference type="WBParaSite" id="EN70_10342"/>
    </source>
</evidence>
<dbReference type="WBParaSite" id="EN70_10342">
    <property type="protein sequence ID" value="EN70_10342"/>
    <property type="gene ID" value="EN70_10342"/>
</dbReference>
<dbReference type="PANTHER" id="PTHR47331:SF2">
    <property type="match status" value="1"/>
</dbReference>
<feature type="domain" description="Integrase catalytic" evidence="1">
    <location>
        <begin position="1"/>
        <end position="137"/>
    </location>
</feature>
<dbReference type="STRING" id="7209.A0A1I7V6A0"/>
<accession>A0A1I7V6A0</accession>
<proteinExistence type="predicted"/>
<protein>
    <submittedName>
        <fullName evidence="3">Integrase catalytic domain-containing protein</fullName>
    </submittedName>
</protein>
<evidence type="ECO:0000313" key="2">
    <source>
        <dbReference type="Proteomes" id="UP000095285"/>
    </source>
</evidence>
<organism evidence="2 3">
    <name type="scientific">Loa loa</name>
    <name type="common">Eye worm</name>
    <name type="synonym">Filaria loa</name>
    <dbReference type="NCBI Taxonomy" id="7209"/>
    <lineage>
        <taxon>Eukaryota</taxon>
        <taxon>Metazoa</taxon>
        <taxon>Ecdysozoa</taxon>
        <taxon>Nematoda</taxon>
        <taxon>Chromadorea</taxon>
        <taxon>Rhabditida</taxon>
        <taxon>Spirurina</taxon>
        <taxon>Spiruromorpha</taxon>
        <taxon>Filarioidea</taxon>
        <taxon>Onchocercidae</taxon>
        <taxon>Loa</taxon>
    </lineage>
</organism>
<evidence type="ECO:0000259" key="1">
    <source>
        <dbReference type="PROSITE" id="PS50994"/>
    </source>
</evidence>
<dbReference type="Proteomes" id="UP000095285">
    <property type="component" value="Unassembled WGS sequence"/>
</dbReference>
<dbReference type="GO" id="GO:0015074">
    <property type="term" value="P:DNA integration"/>
    <property type="evidence" value="ECO:0007669"/>
    <property type="project" value="InterPro"/>
</dbReference>
<dbReference type="SUPFAM" id="SSF53098">
    <property type="entry name" value="Ribonuclease H-like"/>
    <property type="match status" value="1"/>
</dbReference>
<name>A0A1I7V6A0_LOALO</name>
<reference evidence="2" key="1">
    <citation type="submission" date="2012-04" db="EMBL/GenBank/DDBJ databases">
        <title>The Genome Sequence of Loa loa.</title>
        <authorList>
            <consortium name="The Broad Institute Genome Sequencing Platform"/>
            <consortium name="Broad Institute Genome Sequencing Center for Infectious Disease"/>
            <person name="Nutman T.B."/>
            <person name="Fink D.L."/>
            <person name="Russ C."/>
            <person name="Young S."/>
            <person name="Zeng Q."/>
            <person name="Gargeya S."/>
            <person name="Alvarado L."/>
            <person name="Berlin A."/>
            <person name="Chapman S.B."/>
            <person name="Chen Z."/>
            <person name="Freedman E."/>
            <person name="Gellesch M."/>
            <person name="Goldberg J."/>
            <person name="Griggs A."/>
            <person name="Gujja S."/>
            <person name="Heilman E.R."/>
            <person name="Heiman D."/>
            <person name="Howarth C."/>
            <person name="Mehta T."/>
            <person name="Neiman D."/>
            <person name="Pearson M."/>
            <person name="Roberts A."/>
            <person name="Saif S."/>
            <person name="Shea T."/>
            <person name="Shenoy N."/>
            <person name="Sisk P."/>
            <person name="Stolte C."/>
            <person name="Sykes S."/>
            <person name="White J."/>
            <person name="Yandava C."/>
            <person name="Haas B."/>
            <person name="Henn M.R."/>
            <person name="Nusbaum C."/>
            <person name="Birren B."/>
        </authorList>
    </citation>
    <scope>NUCLEOTIDE SEQUENCE [LARGE SCALE GENOMIC DNA]</scope>
</reference>
<dbReference type="InterPro" id="IPR012337">
    <property type="entry name" value="RNaseH-like_sf"/>
</dbReference>
<dbReference type="PROSITE" id="PS50994">
    <property type="entry name" value="INTEGRASE"/>
    <property type="match status" value="1"/>
</dbReference>
<sequence length="235" mass="26934">MHLELAEDQSAETFLHAIRRFVARRGYPGLILSDNATQFQAFKTIITQVAVSNFLAKEGMTWKNIVPKAPWQGGIYERLIGLTKNALKRAISKYLTERELVMLIAEIEGILNTRPLTYANFDDYVIIRPIDFTLPNASLHLPMIKNDDIQEEFISHRINDAKINKDGQVRNVQVETPWETGKLLNRPINVLYPLEVNNDDHLELDNKEITKVLEIKPDTGELQEPIAMRTRSNTN</sequence>
<dbReference type="PANTHER" id="PTHR47331">
    <property type="entry name" value="PHD-TYPE DOMAIN-CONTAINING PROTEIN"/>
    <property type="match status" value="1"/>
</dbReference>
<dbReference type="Gene3D" id="3.30.420.10">
    <property type="entry name" value="Ribonuclease H-like superfamily/Ribonuclease H"/>
    <property type="match status" value="1"/>
</dbReference>
<dbReference type="GO" id="GO:0003676">
    <property type="term" value="F:nucleic acid binding"/>
    <property type="evidence" value="ECO:0007669"/>
    <property type="project" value="InterPro"/>
</dbReference>